<evidence type="ECO:0000313" key="3">
    <source>
        <dbReference type="Proteomes" id="UP000246464"/>
    </source>
</evidence>
<proteinExistence type="predicted"/>
<evidence type="ECO:0000313" key="2">
    <source>
        <dbReference type="EMBL" id="AWP16154.1"/>
    </source>
</evidence>
<feature type="compositionally biased region" description="Basic and acidic residues" evidence="1">
    <location>
        <begin position="88"/>
        <end position="100"/>
    </location>
</feature>
<organism evidence="2 3">
    <name type="scientific">Scophthalmus maximus</name>
    <name type="common">Turbot</name>
    <name type="synonym">Psetta maxima</name>
    <dbReference type="NCBI Taxonomy" id="52904"/>
    <lineage>
        <taxon>Eukaryota</taxon>
        <taxon>Metazoa</taxon>
        <taxon>Chordata</taxon>
        <taxon>Craniata</taxon>
        <taxon>Vertebrata</taxon>
        <taxon>Euteleostomi</taxon>
        <taxon>Actinopterygii</taxon>
        <taxon>Neopterygii</taxon>
        <taxon>Teleostei</taxon>
        <taxon>Neoteleostei</taxon>
        <taxon>Acanthomorphata</taxon>
        <taxon>Carangaria</taxon>
        <taxon>Pleuronectiformes</taxon>
        <taxon>Pleuronectoidei</taxon>
        <taxon>Scophthalmidae</taxon>
        <taxon>Scophthalmus</taxon>
    </lineage>
</organism>
<accession>A0A2U9CHT3</accession>
<dbReference type="Proteomes" id="UP000246464">
    <property type="component" value="Chromosome 17"/>
</dbReference>
<sequence length="100" mass="11320">MFSRNIQDKCVERSPQAPPASEYSRDVPAVVHVRRFMCKNSLRLSGVPQQRGMKWKRRFPVNHSRGQLRGDDDKIIGQASSASSDRCPIIDHLGRGQSDD</sequence>
<protein>
    <submittedName>
        <fullName evidence="2">Uncharacterized protein</fullName>
    </submittedName>
</protein>
<reference evidence="2 3" key="1">
    <citation type="submission" date="2017-12" db="EMBL/GenBank/DDBJ databases">
        <title>Integrating genomic resources of turbot (Scophthalmus maximus) in depth evaluation of genetic and physical mapping variation across individuals.</title>
        <authorList>
            <person name="Martinez P."/>
        </authorList>
    </citation>
    <scope>NUCLEOTIDE SEQUENCE [LARGE SCALE GENOMIC DNA]</scope>
</reference>
<feature type="compositionally biased region" description="Basic and acidic residues" evidence="1">
    <location>
        <begin position="1"/>
        <end position="12"/>
    </location>
</feature>
<dbReference type="AlphaFoldDB" id="A0A2U9CHT3"/>
<feature type="region of interest" description="Disordered" evidence="1">
    <location>
        <begin position="60"/>
        <end position="100"/>
    </location>
</feature>
<keyword evidence="3" id="KW-1185">Reference proteome</keyword>
<evidence type="ECO:0000256" key="1">
    <source>
        <dbReference type="SAM" id="MobiDB-lite"/>
    </source>
</evidence>
<dbReference type="EMBL" id="CP026259">
    <property type="protein sequence ID" value="AWP16154.1"/>
    <property type="molecule type" value="Genomic_DNA"/>
</dbReference>
<feature type="region of interest" description="Disordered" evidence="1">
    <location>
        <begin position="1"/>
        <end position="25"/>
    </location>
</feature>
<gene>
    <name evidence="2" type="ORF">SMAX5B_009068</name>
</gene>
<name>A0A2U9CHT3_SCOMX</name>